<proteinExistence type="predicted"/>
<evidence type="ECO:0000313" key="4">
    <source>
        <dbReference type="Proteomes" id="UP000051658"/>
    </source>
</evidence>
<comment type="caution">
    <text evidence="3">The sequence shown here is derived from an EMBL/GenBank/DDBJ whole genome shotgun (WGS) entry which is preliminary data.</text>
</comment>
<dbReference type="GO" id="GO:0008832">
    <property type="term" value="F:dGTPase activity"/>
    <property type="evidence" value="ECO:0007669"/>
    <property type="project" value="TreeGrafter"/>
</dbReference>
<feature type="domain" description="HD" evidence="2">
    <location>
        <begin position="68"/>
        <end position="257"/>
    </location>
</feature>
<evidence type="ECO:0000313" key="3">
    <source>
        <dbReference type="EMBL" id="KRN56650.1"/>
    </source>
</evidence>
<dbReference type="PANTHER" id="PTHR11373:SF32">
    <property type="entry name" value="DEOXYGUANOSINETRIPHOSPHATE TRIPHOSPHOHYDROLASE"/>
    <property type="match status" value="1"/>
</dbReference>
<dbReference type="NCBIfam" id="NF002205">
    <property type="entry name" value="PRK01096.1"/>
    <property type="match status" value="1"/>
</dbReference>
<sequence length="470" mass="54370">MNQVKMNWDQLLDDERRRKTNVNYAKSKDVRSAFENDYQRIVMSASFRRLQDKTQVFPLEKSDFIRTRLTHSIEVSTIAKSMGSMVAYHLLETGLDPELTKEHAEKIPEVLSCAGLLHDMGNPPFGHFGEESIREWFQLNMDQLAYGDHFISDILEPQMQQDFFNFEGNAQVLRVVSKLHYQFDDYGMNLTYATLNSIMKYPVSSLEISKKEIRSKKMGYFYADQELFEDVTNSTGARSKRHPLTYLLEVADDIAYLNADLEDGMKKGIVTVAQMLEEFEAVEEPNRVTATVHQELIKRSERYKDHDDSFTGQQWIASSLRGQLINRSLEVFYEHYFEIMEGTFNESLIDASEAKQLVQILQQLSRKYLYQDKGVLETELAGSEIISSLLDMFVPAAIYYDSKNSHLETMKSKRLMALISDNYIGCYFKNAEGQDDTTKLYLRLLLITDFICGMTDSYAKDLYQKLHGLN</sequence>
<reference evidence="3 4" key="1">
    <citation type="journal article" date="2015" name="Genome Announc.">
        <title>Expanding the biotechnology potential of lactobacilli through comparative genomics of 213 strains and associated genera.</title>
        <authorList>
            <person name="Sun Z."/>
            <person name="Harris H.M."/>
            <person name="McCann A."/>
            <person name="Guo C."/>
            <person name="Argimon S."/>
            <person name="Zhang W."/>
            <person name="Yang X."/>
            <person name="Jeffery I.B."/>
            <person name="Cooney J.C."/>
            <person name="Kagawa T.F."/>
            <person name="Liu W."/>
            <person name="Song Y."/>
            <person name="Salvetti E."/>
            <person name="Wrobel A."/>
            <person name="Rasinkangas P."/>
            <person name="Parkhill J."/>
            <person name="Rea M.C."/>
            <person name="O'Sullivan O."/>
            <person name="Ritari J."/>
            <person name="Douillard F.P."/>
            <person name="Paul Ross R."/>
            <person name="Yang R."/>
            <person name="Briner A.E."/>
            <person name="Felis G.E."/>
            <person name="de Vos W.M."/>
            <person name="Barrangou R."/>
            <person name="Klaenhammer T.R."/>
            <person name="Caufield P.W."/>
            <person name="Cui Y."/>
            <person name="Zhang H."/>
            <person name="O'Toole P.W."/>
        </authorList>
    </citation>
    <scope>NUCLEOTIDE SEQUENCE [LARGE SCALE GENOMIC DNA]</scope>
    <source>
        <strain evidence="3 4">DSM 20623</strain>
    </source>
</reference>
<dbReference type="Gene3D" id="1.10.3210.10">
    <property type="entry name" value="Hypothetical protein af1432"/>
    <property type="match status" value="1"/>
</dbReference>
<dbReference type="SUPFAM" id="SSF109604">
    <property type="entry name" value="HD-domain/PDEase-like"/>
    <property type="match status" value="1"/>
</dbReference>
<organism evidence="3 4">
    <name type="scientific">Carnobacterium divergens DSM 20623</name>
    <dbReference type="NCBI Taxonomy" id="1449336"/>
    <lineage>
        <taxon>Bacteria</taxon>
        <taxon>Bacillati</taxon>
        <taxon>Bacillota</taxon>
        <taxon>Bacilli</taxon>
        <taxon>Lactobacillales</taxon>
        <taxon>Carnobacteriaceae</taxon>
        <taxon>Carnobacterium</taxon>
    </lineage>
</organism>
<keyword evidence="4" id="KW-1185">Reference proteome</keyword>
<dbReference type="InterPro" id="IPR003607">
    <property type="entry name" value="HD/PDEase_dom"/>
</dbReference>
<dbReference type="SMART" id="SM00471">
    <property type="entry name" value="HDc"/>
    <property type="match status" value="1"/>
</dbReference>
<dbReference type="AlphaFoldDB" id="A0A0R2I4H5"/>
<dbReference type="PANTHER" id="PTHR11373">
    <property type="entry name" value="DEOXYNUCLEOSIDE TRIPHOSPHATE TRIPHOSPHOHYDROLASE"/>
    <property type="match status" value="1"/>
</dbReference>
<dbReference type="InterPro" id="IPR006674">
    <property type="entry name" value="HD_domain"/>
</dbReference>
<dbReference type="NCBIfam" id="TIGR01353">
    <property type="entry name" value="dGTP_triPase"/>
    <property type="match status" value="1"/>
</dbReference>
<evidence type="ECO:0000256" key="1">
    <source>
        <dbReference type="ARBA" id="ARBA00022801"/>
    </source>
</evidence>
<keyword evidence="1" id="KW-0378">Hydrolase</keyword>
<evidence type="ECO:0000259" key="2">
    <source>
        <dbReference type="PROSITE" id="PS51831"/>
    </source>
</evidence>
<dbReference type="Gene3D" id="1.10.3550.10">
    <property type="entry name" value="eoxyguanosinetriphosphate triphosphohydrolase domain-like"/>
    <property type="match status" value="1"/>
</dbReference>
<accession>A0A0R2I4H5</accession>
<dbReference type="GO" id="GO:0006203">
    <property type="term" value="P:dGTP catabolic process"/>
    <property type="evidence" value="ECO:0007669"/>
    <property type="project" value="TreeGrafter"/>
</dbReference>
<name>A0A0R2I4H5_CARDV</name>
<dbReference type="EMBL" id="JQBS01000024">
    <property type="protein sequence ID" value="KRN56650.1"/>
    <property type="molecule type" value="Genomic_DNA"/>
</dbReference>
<dbReference type="Gene3D" id="1.10.3410.10">
    <property type="entry name" value="putative deoxyguanosinetriphosphate triphosphohydrolase like domain"/>
    <property type="match status" value="1"/>
</dbReference>
<dbReference type="Pfam" id="PF01966">
    <property type="entry name" value="HD"/>
    <property type="match status" value="1"/>
</dbReference>
<dbReference type="PATRIC" id="fig|1449336.4.peg.919"/>
<protein>
    <recommendedName>
        <fullName evidence="2">HD domain-containing protein</fullName>
    </recommendedName>
</protein>
<dbReference type="eggNOG" id="COG0232">
    <property type="taxonomic scope" value="Bacteria"/>
</dbReference>
<dbReference type="InterPro" id="IPR050135">
    <property type="entry name" value="dGTPase-like"/>
</dbReference>
<dbReference type="Proteomes" id="UP000051658">
    <property type="component" value="Unassembled WGS sequence"/>
</dbReference>
<dbReference type="InterPro" id="IPR006261">
    <property type="entry name" value="dGTPase"/>
</dbReference>
<dbReference type="InterPro" id="IPR027432">
    <property type="entry name" value="dGTP_triphosphohydrolase_C"/>
</dbReference>
<dbReference type="CDD" id="cd00077">
    <property type="entry name" value="HDc"/>
    <property type="match status" value="1"/>
</dbReference>
<dbReference type="PROSITE" id="PS51831">
    <property type="entry name" value="HD"/>
    <property type="match status" value="1"/>
</dbReference>
<dbReference type="InterPro" id="IPR023293">
    <property type="entry name" value="dGTP_triP_hydro_central_sf"/>
</dbReference>
<gene>
    <name evidence="3" type="ORF">IV74_GL000898</name>
</gene>